<keyword evidence="2" id="KW-0645">Protease</keyword>
<reference evidence="2 3" key="1">
    <citation type="submission" date="2019-03" db="EMBL/GenBank/DDBJ databases">
        <title>Genomic Encyclopedia of Type Strains, Phase IV (KMG-IV): sequencing the most valuable type-strain genomes for metagenomic binning, comparative biology and taxonomic classification.</title>
        <authorList>
            <person name="Goeker M."/>
        </authorList>
    </citation>
    <scope>NUCLEOTIDE SEQUENCE [LARGE SCALE GENOMIC DNA]</scope>
    <source>
        <strain evidence="2 3">DSM 28404</strain>
    </source>
</reference>
<keyword evidence="2" id="KW-0121">Carboxypeptidase</keyword>
<evidence type="ECO:0000313" key="3">
    <source>
        <dbReference type="Proteomes" id="UP000295763"/>
    </source>
</evidence>
<dbReference type="RefSeq" id="WP_207896770.1">
    <property type="nucleotide sequence ID" value="NZ_SLYB01000051.1"/>
</dbReference>
<keyword evidence="3" id="KW-1185">Reference proteome</keyword>
<dbReference type="GO" id="GO:0004180">
    <property type="term" value="F:carboxypeptidase activity"/>
    <property type="evidence" value="ECO:0007669"/>
    <property type="project" value="UniProtKB-KW"/>
</dbReference>
<dbReference type="Gene3D" id="3.30.1380.10">
    <property type="match status" value="1"/>
</dbReference>
<feature type="domain" description="Peptidase M15C" evidence="1">
    <location>
        <begin position="125"/>
        <end position="193"/>
    </location>
</feature>
<gene>
    <name evidence="2" type="ORF">EDC44_1513</name>
</gene>
<dbReference type="InterPro" id="IPR039561">
    <property type="entry name" value="Peptidase_M15C"/>
</dbReference>
<accession>A0A4R2SG91</accession>
<dbReference type="Proteomes" id="UP000295763">
    <property type="component" value="Unassembled WGS sequence"/>
</dbReference>
<evidence type="ECO:0000313" key="2">
    <source>
        <dbReference type="EMBL" id="TCP88657.1"/>
    </source>
</evidence>
<sequence length="221" mass="24954">MLNNLSSDGKIYPGQILKLPIINNEIKSSERTLNIKQKSSLNKSATPVAKAEISEPIIKNKHSSRNEEKINALHPQVRSIIRQFLNEVYKIYKIQLVIVQGYRTYEEQNKLYAQGRTLPGNIVTKAKGGQSNHNFGLAIDVFPVWDDGKLHMDAKSDDQNIKILKMISPIGIKNGLSWGGNWKSFKDYPHFEVSVGKTLSELREEVKKVGGNPLNVIYNIK</sequence>
<name>A0A4R2SG91_9PAST</name>
<proteinExistence type="predicted"/>
<dbReference type="AlphaFoldDB" id="A0A4R2SG91"/>
<comment type="caution">
    <text evidence="2">The sequence shown here is derived from an EMBL/GenBank/DDBJ whole genome shotgun (WGS) entry which is preliminary data.</text>
</comment>
<dbReference type="EMBL" id="SLYB01000051">
    <property type="protein sequence ID" value="TCP88657.1"/>
    <property type="molecule type" value="Genomic_DNA"/>
</dbReference>
<dbReference type="InterPro" id="IPR009045">
    <property type="entry name" value="Zn_M74/Hedgehog-like"/>
</dbReference>
<keyword evidence="2" id="KW-0378">Hydrolase</keyword>
<protein>
    <submittedName>
        <fullName evidence="2">D-alanyl-D-alanine carboxypeptidase-like protein</fullName>
    </submittedName>
</protein>
<evidence type="ECO:0000259" key="1">
    <source>
        <dbReference type="Pfam" id="PF13539"/>
    </source>
</evidence>
<dbReference type="CDD" id="cd14845">
    <property type="entry name" value="L-Ala-D-Glu_peptidase_like"/>
    <property type="match status" value="1"/>
</dbReference>
<organism evidence="2 3">
    <name type="scientific">Cricetibacter osteomyelitidis</name>
    <dbReference type="NCBI Taxonomy" id="1521931"/>
    <lineage>
        <taxon>Bacteria</taxon>
        <taxon>Pseudomonadati</taxon>
        <taxon>Pseudomonadota</taxon>
        <taxon>Gammaproteobacteria</taxon>
        <taxon>Pasteurellales</taxon>
        <taxon>Pasteurellaceae</taxon>
        <taxon>Cricetibacter</taxon>
    </lineage>
</organism>
<dbReference type="Pfam" id="PF13539">
    <property type="entry name" value="Peptidase_M15_4"/>
    <property type="match status" value="1"/>
</dbReference>
<dbReference type="SUPFAM" id="SSF55166">
    <property type="entry name" value="Hedgehog/DD-peptidase"/>
    <property type="match status" value="1"/>
</dbReference>